<evidence type="ECO:0000256" key="3">
    <source>
        <dbReference type="ARBA" id="ARBA00022630"/>
    </source>
</evidence>
<evidence type="ECO:0000313" key="8">
    <source>
        <dbReference type="EMBL" id="MDE1463489.1"/>
    </source>
</evidence>
<dbReference type="NCBIfam" id="NF002550">
    <property type="entry name" value="PRK02106.1"/>
    <property type="match status" value="1"/>
</dbReference>
<dbReference type="PANTHER" id="PTHR11552">
    <property type="entry name" value="GLUCOSE-METHANOL-CHOLINE GMC OXIDOREDUCTASE"/>
    <property type="match status" value="1"/>
</dbReference>
<keyword evidence="9" id="KW-1185">Reference proteome</keyword>
<comment type="similarity">
    <text evidence="2 5">Belongs to the GMC oxidoreductase family.</text>
</comment>
<dbReference type="PANTHER" id="PTHR11552:SF147">
    <property type="entry name" value="CHOLINE DEHYDROGENASE, MITOCHONDRIAL"/>
    <property type="match status" value="1"/>
</dbReference>
<evidence type="ECO:0000259" key="6">
    <source>
        <dbReference type="PROSITE" id="PS00623"/>
    </source>
</evidence>
<dbReference type="EC" id="1.1.99.1" evidence="8"/>
<dbReference type="Pfam" id="PF00732">
    <property type="entry name" value="GMC_oxred_N"/>
    <property type="match status" value="1"/>
</dbReference>
<keyword evidence="4 5" id="KW-0274">FAD</keyword>
<proteinExistence type="inferred from homology"/>
<protein>
    <submittedName>
        <fullName evidence="8">Choline dehydrogenase</fullName>
        <ecNumber evidence="8">1.1.99.1</ecNumber>
    </submittedName>
</protein>
<dbReference type="SUPFAM" id="SSF51905">
    <property type="entry name" value="FAD/NAD(P)-binding domain"/>
    <property type="match status" value="1"/>
</dbReference>
<sequence>MYDYIITGGGPAGCVLANRLTANPDVSVLLLESGNTDYHPFIHMPAGFAKLTGEAATWGYSTVPQQHLNNREMWYPQGRVLGGGSSINAQVYTRGHPSDYDEWATEDGCEGWSFDEVLPYFRKAEDNIRLVNRFHGVGGPLKVSDPVPHPLTSTFVRAAQEAGFSFSADFNGAVQEGFGYYQLTNRAGKRCSAAAAYIKPVLKRPNLTIITKATVKKILIENNRAVGIQYVQRGNNQLYSVRAQQEVLVASGAVGSPKLLLLSGIGPANHLENVGVDVVHDLPGVGENFHDHMDVFVVSECSGDYSFDRYKPWYMNLWAGLQYLLFKTGPVASNLCDGGGFWYADKASRSPDIQFHFLPGSGLEHGLKQIRNGVTLNSALLRPKSRGTVRLRSATFTDTPLIDPNYWAEEYDRRLSVEGFKLAREIMAQPAFRPFIKGEAMPGADAKTDQQIMEYAKQFSKTDYHPVGACKMGAVNDEWSVVGPDLRVRGIEGLRVMDSSVMPRVVSANTNAATIMIAEKGAALILKKK</sequence>
<evidence type="ECO:0000256" key="2">
    <source>
        <dbReference type="ARBA" id="ARBA00010790"/>
    </source>
</evidence>
<dbReference type="InterPro" id="IPR012132">
    <property type="entry name" value="GMC_OxRdtase"/>
</dbReference>
<evidence type="ECO:0000259" key="7">
    <source>
        <dbReference type="PROSITE" id="PS00624"/>
    </source>
</evidence>
<keyword evidence="3 5" id="KW-0285">Flavoprotein</keyword>
<evidence type="ECO:0000256" key="4">
    <source>
        <dbReference type="ARBA" id="ARBA00022827"/>
    </source>
</evidence>
<feature type="domain" description="Glucose-methanol-choline oxidoreductase N-terminal" evidence="6">
    <location>
        <begin position="78"/>
        <end position="101"/>
    </location>
</feature>
<dbReference type="EMBL" id="JAPMOU010000021">
    <property type="protein sequence ID" value="MDE1463489.1"/>
    <property type="molecule type" value="Genomic_DNA"/>
</dbReference>
<evidence type="ECO:0000256" key="5">
    <source>
        <dbReference type="RuleBase" id="RU003968"/>
    </source>
</evidence>
<name>A0ABT5UAT4_9GAMM</name>
<dbReference type="PIRSF" id="PIRSF000137">
    <property type="entry name" value="Alcohol_oxidase"/>
    <property type="match status" value="1"/>
</dbReference>
<dbReference type="InterPro" id="IPR036188">
    <property type="entry name" value="FAD/NAD-bd_sf"/>
</dbReference>
<reference evidence="8 9" key="1">
    <citation type="submission" date="2022-11" db="EMBL/GenBank/DDBJ databases">
        <title>Spartinivicinus poritis sp. nov., isolated from scleractinian coral Porites lutea.</title>
        <authorList>
            <person name="Zhang G."/>
            <person name="Cai L."/>
            <person name="Wei Q."/>
        </authorList>
    </citation>
    <scope>NUCLEOTIDE SEQUENCE [LARGE SCALE GENOMIC DNA]</scope>
    <source>
        <strain evidence="8 9">A2-2</strain>
    </source>
</reference>
<dbReference type="Proteomes" id="UP001528823">
    <property type="component" value="Unassembled WGS sequence"/>
</dbReference>
<dbReference type="Gene3D" id="3.50.50.60">
    <property type="entry name" value="FAD/NAD(P)-binding domain"/>
    <property type="match status" value="1"/>
</dbReference>
<accession>A0ABT5UAT4</accession>
<dbReference type="GO" id="GO:0008812">
    <property type="term" value="F:choline dehydrogenase activity"/>
    <property type="evidence" value="ECO:0007669"/>
    <property type="project" value="UniProtKB-EC"/>
</dbReference>
<organism evidence="8 9">
    <name type="scientific">Spartinivicinus poritis</name>
    <dbReference type="NCBI Taxonomy" id="2994640"/>
    <lineage>
        <taxon>Bacteria</taxon>
        <taxon>Pseudomonadati</taxon>
        <taxon>Pseudomonadota</taxon>
        <taxon>Gammaproteobacteria</taxon>
        <taxon>Oceanospirillales</taxon>
        <taxon>Zooshikellaceae</taxon>
        <taxon>Spartinivicinus</taxon>
    </lineage>
</organism>
<comment type="caution">
    <text evidence="8">The sequence shown here is derived from an EMBL/GenBank/DDBJ whole genome shotgun (WGS) entry which is preliminary data.</text>
</comment>
<comment type="cofactor">
    <cofactor evidence="1">
        <name>FAD</name>
        <dbReference type="ChEBI" id="CHEBI:57692"/>
    </cofactor>
</comment>
<feature type="domain" description="Glucose-methanol-choline oxidoreductase N-terminal" evidence="7">
    <location>
        <begin position="252"/>
        <end position="266"/>
    </location>
</feature>
<dbReference type="Pfam" id="PF05199">
    <property type="entry name" value="GMC_oxred_C"/>
    <property type="match status" value="1"/>
</dbReference>
<evidence type="ECO:0000313" key="9">
    <source>
        <dbReference type="Proteomes" id="UP001528823"/>
    </source>
</evidence>
<dbReference type="PROSITE" id="PS00623">
    <property type="entry name" value="GMC_OXRED_1"/>
    <property type="match status" value="1"/>
</dbReference>
<keyword evidence="8" id="KW-0560">Oxidoreductase</keyword>
<dbReference type="RefSeq" id="WP_274689827.1">
    <property type="nucleotide sequence ID" value="NZ_JAPMOU010000021.1"/>
</dbReference>
<evidence type="ECO:0000256" key="1">
    <source>
        <dbReference type="ARBA" id="ARBA00001974"/>
    </source>
</evidence>
<dbReference type="PROSITE" id="PS00624">
    <property type="entry name" value="GMC_OXRED_2"/>
    <property type="match status" value="1"/>
</dbReference>
<dbReference type="Gene3D" id="3.30.560.10">
    <property type="entry name" value="Glucose Oxidase, domain 3"/>
    <property type="match status" value="1"/>
</dbReference>
<gene>
    <name evidence="8" type="ORF">ORQ98_16140</name>
</gene>
<dbReference type="InterPro" id="IPR007867">
    <property type="entry name" value="GMC_OxRtase_C"/>
</dbReference>
<dbReference type="SUPFAM" id="SSF54373">
    <property type="entry name" value="FAD-linked reductases, C-terminal domain"/>
    <property type="match status" value="1"/>
</dbReference>
<dbReference type="InterPro" id="IPR000172">
    <property type="entry name" value="GMC_OxRdtase_N"/>
</dbReference>